<dbReference type="PANTHER" id="PTHR37984">
    <property type="entry name" value="PROTEIN CBG26694"/>
    <property type="match status" value="1"/>
</dbReference>
<dbReference type="GO" id="GO:0003964">
    <property type="term" value="F:RNA-directed DNA polymerase activity"/>
    <property type="evidence" value="ECO:0007669"/>
    <property type="project" value="UniProtKB-KW"/>
</dbReference>
<keyword evidence="2" id="KW-0548">Nucleotidyltransferase</keyword>
<dbReference type="EMBL" id="NBNE01001080">
    <property type="protein sequence ID" value="OWZ15652.1"/>
    <property type="molecule type" value="Genomic_DNA"/>
</dbReference>
<evidence type="ECO:0000256" key="5">
    <source>
        <dbReference type="ARBA" id="ARBA00022801"/>
    </source>
</evidence>
<evidence type="ECO:0000256" key="1">
    <source>
        <dbReference type="ARBA" id="ARBA00022679"/>
    </source>
</evidence>
<dbReference type="Gene3D" id="3.30.70.270">
    <property type="match status" value="2"/>
</dbReference>
<dbReference type="GO" id="GO:0004523">
    <property type="term" value="F:RNA-DNA hybrid ribonuclease activity"/>
    <property type="evidence" value="ECO:0007669"/>
    <property type="project" value="InterPro"/>
</dbReference>
<evidence type="ECO:0000313" key="10">
    <source>
        <dbReference type="Proteomes" id="UP000198211"/>
    </source>
</evidence>
<dbReference type="Pfam" id="PF17917">
    <property type="entry name" value="RT_RNaseH"/>
    <property type="match status" value="1"/>
</dbReference>
<dbReference type="InterPro" id="IPR043502">
    <property type="entry name" value="DNA/RNA_pol_sf"/>
</dbReference>
<comment type="caution">
    <text evidence="9">The sequence shown here is derived from an EMBL/GenBank/DDBJ whole genome shotgun (WGS) entry which is preliminary data.</text>
</comment>
<accession>A0A225WDQ1</accession>
<feature type="domain" description="Reverse transcriptase RNase H-like" evidence="8">
    <location>
        <begin position="246"/>
        <end position="312"/>
    </location>
</feature>
<sequence length="520" mass="59826">MCIDYRFENGLLKRSCYPLPLIDDFLIGFEELMWFVSLDMTSSFWATSVCPFRQFQWVRLPFGLKRSAHLRICDQQLLIGEIAERNVPILTKTMTVFKRYIPAPPQMGPVLGRSSYIDDIAHGAATWDHLCDDLNELLYRLRYWNISVILRKSEFGKLVIPYLSHEISAEGIRADPKIVNGVQALPFPATLKGVFLNYYHNCFEDLPVIAAPLYELTEEWIRSGRDLLRAKEAFEILKLKIVSTPRPFVIIPHPNQWAAFAVLGQVYDGTILPVRFTGRVLNYSELRYHSAKKDVIPIFRVLQDFRTMLEGCLYIHQVLRSKMGPHFENRPRTMRTLKVQRDKDGLPAIMGAGITPREHLDKVAESLILTKAHTRAHPVVSMAMLGSDYAGIVIRFDRAAKTPTKKGSCGCILWKLPEWRVIQARCFTLKDVTVNNAEYQGLRNGLVMSSERNVEDLVVVRDSRIVIQQVQGLINCHQPNLLHRLTECQTLKEKFRTVRLVHVKREYNQSADYLTSKTLR</sequence>
<dbReference type="InterPro" id="IPR002156">
    <property type="entry name" value="RNaseH_domain"/>
</dbReference>
<keyword evidence="4" id="KW-0255">Endonuclease</keyword>
<dbReference type="Proteomes" id="UP000198211">
    <property type="component" value="Unassembled WGS sequence"/>
</dbReference>
<dbReference type="SUPFAM" id="SSF53098">
    <property type="entry name" value="Ribonuclease H-like"/>
    <property type="match status" value="1"/>
</dbReference>
<dbReference type="InterPro" id="IPR012337">
    <property type="entry name" value="RNaseH-like_sf"/>
</dbReference>
<dbReference type="AlphaFoldDB" id="A0A225WDQ1"/>
<evidence type="ECO:0000256" key="2">
    <source>
        <dbReference type="ARBA" id="ARBA00022695"/>
    </source>
</evidence>
<feature type="domain" description="RNase H type-1" evidence="7">
    <location>
        <begin position="429"/>
        <end position="516"/>
    </location>
</feature>
<dbReference type="InterPro" id="IPR043128">
    <property type="entry name" value="Rev_trsase/Diguanyl_cyclase"/>
</dbReference>
<keyword evidence="3" id="KW-0540">Nuclease</keyword>
<keyword evidence="6 9" id="KW-0695">RNA-directed DNA polymerase</keyword>
<dbReference type="SUPFAM" id="SSF56672">
    <property type="entry name" value="DNA/RNA polymerases"/>
    <property type="match status" value="1"/>
</dbReference>
<evidence type="ECO:0000256" key="6">
    <source>
        <dbReference type="ARBA" id="ARBA00022918"/>
    </source>
</evidence>
<proteinExistence type="predicted"/>
<dbReference type="PANTHER" id="PTHR37984:SF5">
    <property type="entry name" value="PROTEIN NYNRIN-LIKE"/>
    <property type="match status" value="1"/>
</dbReference>
<dbReference type="GO" id="GO:0003676">
    <property type="term" value="F:nucleic acid binding"/>
    <property type="evidence" value="ECO:0007669"/>
    <property type="project" value="InterPro"/>
</dbReference>
<gene>
    <name evidence="9" type="ORF">PHMEG_00010667</name>
</gene>
<dbReference type="Gene3D" id="3.30.420.10">
    <property type="entry name" value="Ribonuclease H-like superfamily/Ribonuclease H"/>
    <property type="match status" value="1"/>
</dbReference>
<keyword evidence="10" id="KW-1185">Reference proteome</keyword>
<dbReference type="InterPro" id="IPR041373">
    <property type="entry name" value="RT_RNaseH"/>
</dbReference>
<evidence type="ECO:0000313" key="9">
    <source>
        <dbReference type="EMBL" id="OWZ15652.1"/>
    </source>
</evidence>
<dbReference type="Pfam" id="PF13456">
    <property type="entry name" value="RVT_3"/>
    <property type="match status" value="1"/>
</dbReference>
<evidence type="ECO:0000256" key="3">
    <source>
        <dbReference type="ARBA" id="ARBA00022722"/>
    </source>
</evidence>
<keyword evidence="1" id="KW-0808">Transferase</keyword>
<dbReference type="InterPro" id="IPR036397">
    <property type="entry name" value="RNaseH_sf"/>
</dbReference>
<dbReference type="InterPro" id="IPR050951">
    <property type="entry name" value="Retrovirus_Pol_polyprotein"/>
</dbReference>
<reference evidence="10" key="1">
    <citation type="submission" date="2017-03" db="EMBL/GenBank/DDBJ databases">
        <title>Phytopthora megakarya and P. palmivora, two closely related causual agents of cacao black pod achieved similar genome size and gene model numbers by different mechanisms.</title>
        <authorList>
            <person name="Ali S."/>
            <person name="Shao J."/>
            <person name="Larry D.J."/>
            <person name="Kronmiller B."/>
            <person name="Shen D."/>
            <person name="Strem M.D."/>
            <person name="Melnick R.L."/>
            <person name="Guiltinan M.J."/>
            <person name="Tyler B.M."/>
            <person name="Meinhardt L.W."/>
            <person name="Bailey B.A."/>
        </authorList>
    </citation>
    <scope>NUCLEOTIDE SEQUENCE [LARGE SCALE GENOMIC DNA]</scope>
    <source>
        <strain evidence="10">zdho120</strain>
    </source>
</reference>
<evidence type="ECO:0000259" key="8">
    <source>
        <dbReference type="Pfam" id="PF17917"/>
    </source>
</evidence>
<name>A0A225WDQ1_9STRA</name>
<protein>
    <submittedName>
        <fullName evidence="9">Reverse transcriptase</fullName>
    </submittedName>
</protein>
<evidence type="ECO:0000259" key="7">
    <source>
        <dbReference type="Pfam" id="PF13456"/>
    </source>
</evidence>
<evidence type="ECO:0000256" key="4">
    <source>
        <dbReference type="ARBA" id="ARBA00022759"/>
    </source>
</evidence>
<keyword evidence="5" id="KW-0378">Hydrolase</keyword>
<organism evidence="9 10">
    <name type="scientific">Phytophthora megakarya</name>
    <dbReference type="NCBI Taxonomy" id="4795"/>
    <lineage>
        <taxon>Eukaryota</taxon>
        <taxon>Sar</taxon>
        <taxon>Stramenopiles</taxon>
        <taxon>Oomycota</taxon>
        <taxon>Peronosporomycetes</taxon>
        <taxon>Peronosporales</taxon>
        <taxon>Peronosporaceae</taxon>
        <taxon>Phytophthora</taxon>
    </lineage>
</organism>